<comment type="caution">
    <text evidence="2">The sequence shown here is derived from an EMBL/GenBank/DDBJ whole genome shotgun (WGS) entry which is preliminary data.</text>
</comment>
<sequence>MTDVQGALRPLTATPTGVIRARFGRHTVADDDAAADALVVRRTERLRAAARDLTVDWPALAMAAVAAYLHRITGERALTLGLAVAVRRDPATRRPASGRGPQALTGDVLPLRLDLGPETTVAQLVRQVSVDRRLLGPVVTVAHNLTGAGPVPDLAVVAYEDPDGAGVRIDFQANPLYDAEQLAAHQRRFVDFLDTMVLAAPDTAIGLLDLLSADERRRVLVEFAGAARPAPRHTVPGMIAAQERRTPDSVAVSAPDATLTYRQLDVRSDRLAGVLAARGVGPGRVVALALPASAELVVSVLAVLKTGAAYLPLDLGLSADRLAFRLADSRAALTVTTAAHEDAVAALPGPARLVLDGRGQVGAREPRSDRGQLTAPGPRDAAYVLYPDAEAAKGVVVEHRSLVDHLAWCQVRYPQLQGATLLHLPVADDLTVTALLGPLVCGGQVRVGALEADAPRTLGSAPLTFLKTTPDALRSPAAAPSGLLMLGGGPVDGEALARWRERHPGVPVVYSHRLTEGTVDCLGYRLDPGDATPEGVLPIGRPFPRTRVYVLDSALQPVPVGVVGELYVAGAGLARGYLGDPSLTAERFVADPYGAPGTRMVRTGELVRWREDGNLEAVGRV</sequence>
<dbReference type="Gene3D" id="3.40.50.980">
    <property type="match status" value="2"/>
</dbReference>
<dbReference type="PANTHER" id="PTHR45527">
    <property type="entry name" value="NONRIBOSOMAL PEPTIDE SYNTHETASE"/>
    <property type="match status" value="1"/>
</dbReference>
<dbReference type="EMBL" id="JAINVZ010000010">
    <property type="protein sequence ID" value="MBY8886397.1"/>
    <property type="molecule type" value="Genomic_DNA"/>
</dbReference>
<name>A0ABS7QX87_9ACTN</name>
<dbReference type="PANTHER" id="PTHR45527:SF1">
    <property type="entry name" value="FATTY ACID SYNTHASE"/>
    <property type="match status" value="1"/>
</dbReference>
<accession>A0ABS7QX87</accession>
<dbReference type="SUPFAM" id="SSF52777">
    <property type="entry name" value="CoA-dependent acyltransferases"/>
    <property type="match status" value="1"/>
</dbReference>
<reference evidence="2 3" key="1">
    <citation type="submission" date="2021-08" db="EMBL/GenBank/DDBJ databases">
        <title>Streptomyces sp. PTM05 isolated from lichen.</title>
        <authorList>
            <person name="Somphong A."/>
            <person name="Phongsopitanun W."/>
            <person name="Tanasupawat S."/>
        </authorList>
    </citation>
    <scope>NUCLEOTIDE SEQUENCE [LARGE SCALE GENOMIC DNA]</scope>
    <source>
        <strain evidence="2 3">Ptm05</strain>
    </source>
</reference>
<gene>
    <name evidence="2" type="ORF">K7472_16200</name>
</gene>
<keyword evidence="3" id="KW-1185">Reference proteome</keyword>
<dbReference type="Pfam" id="PF00501">
    <property type="entry name" value="AMP-binding"/>
    <property type="match status" value="1"/>
</dbReference>
<protein>
    <submittedName>
        <fullName evidence="2">AMP-binding protein</fullName>
    </submittedName>
</protein>
<dbReference type="Gene3D" id="3.30.559.30">
    <property type="entry name" value="Nonribosomal peptide synthetase, condensation domain"/>
    <property type="match status" value="1"/>
</dbReference>
<proteinExistence type="predicted"/>
<dbReference type="SUPFAM" id="SSF56801">
    <property type="entry name" value="Acetyl-CoA synthetase-like"/>
    <property type="match status" value="1"/>
</dbReference>
<dbReference type="InterPro" id="IPR000873">
    <property type="entry name" value="AMP-dep_synth/lig_dom"/>
</dbReference>
<evidence type="ECO:0000259" key="1">
    <source>
        <dbReference type="Pfam" id="PF00501"/>
    </source>
</evidence>
<evidence type="ECO:0000313" key="2">
    <source>
        <dbReference type="EMBL" id="MBY8886397.1"/>
    </source>
</evidence>
<dbReference type="Gene3D" id="2.30.38.10">
    <property type="entry name" value="Luciferase, Domain 3"/>
    <property type="match status" value="1"/>
</dbReference>
<dbReference type="Proteomes" id="UP001198565">
    <property type="component" value="Unassembled WGS sequence"/>
</dbReference>
<organism evidence="2 3">
    <name type="scientific">Streptantibioticus parmotrematis</name>
    <dbReference type="NCBI Taxonomy" id="2873249"/>
    <lineage>
        <taxon>Bacteria</taxon>
        <taxon>Bacillati</taxon>
        <taxon>Actinomycetota</taxon>
        <taxon>Actinomycetes</taxon>
        <taxon>Kitasatosporales</taxon>
        <taxon>Streptomycetaceae</taxon>
        <taxon>Streptantibioticus</taxon>
    </lineage>
</organism>
<evidence type="ECO:0000313" key="3">
    <source>
        <dbReference type="Proteomes" id="UP001198565"/>
    </source>
</evidence>
<dbReference type="RefSeq" id="WP_222978593.1">
    <property type="nucleotide sequence ID" value="NZ_JAINVZ010000010.1"/>
</dbReference>
<feature type="domain" description="AMP-dependent synthetase/ligase" evidence="1">
    <location>
        <begin position="241"/>
        <end position="578"/>
    </location>
</feature>